<dbReference type="EMBL" id="HACG01013385">
    <property type="protein sequence ID" value="CEK60250.1"/>
    <property type="molecule type" value="Transcribed_RNA"/>
</dbReference>
<evidence type="ECO:0000313" key="1">
    <source>
        <dbReference type="EMBL" id="CEK60250.1"/>
    </source>
</evidence>
<accession>A0A0B6YXK8</accession>
<organism evidence="1">
    <name type="scientific">Arion vulgaris</name>
    <dbReference type="NCBI Taxonomy" id="1028688"/>
    <lineage>
        <taxon>Eukaryota</taxon>
        <taxon>Metazoa</taxon>
        <taxon>Spiralia</taxon>
        <taxon>Lophotrochozoa</taxon>
        <taxon>Mollusca</taxon>
        <taxon>Gastropoda</taxon>
        <taxon>Heterobranchia</taxon>
        <taxon>Euthyneura</taxon>
        <taxon>Panpulmonata</taxon>
        <taxon>Eupulmonata</taxon>
        <taxon>Stylommatophora</taxon>
        <taxon>Helicina</taxon>
        <taxon>Arionoidea</taxon>
        <taxon>Arionidae</taxon>
        <taxon>Arion</taxon>
    </lineage>
</organism>
<dbReference type="AlphaFoldDB" id="A0A0B6YXK8"/>
<sequence>SVINMNTICLIMIQNLQASTAVRNKVNAQITFSHILLLRMLEVHQSHSSDYYKPHRLWDKEFERADSTPCVKEISKECFTSSSNSSNKVHNAFISTDSLEDIKDSSNCEAAEQFSSEDSSKDSVIIKNRNCYSPPGHDLNSTITETDNELPVNDNKSINNRSVSVVQCFSPVTKHYP</sequence>
<proteinExistence type="predicted"/>
<feature type="non-terminal residue" evidence="1">
    <location>
        <position position="177"/>
    </location>
</feature>
<reference evidence="1" key="1">
    <citation type="submission" date="2014-12" db="EMBL/GenBank/DDBJ databases">
        <title>Insight into the proteome of Arion vulgaris.</title>
        <authorList>
            <person name="Aradska J."/>
            <person name="Bulat T."/>
            <person name="Smidak R."/>
            <person name="Sarate P."/>
            <person name="Gangsoo J."/>
            <person name="Sialana F."/>
            <person name="Bilban M."/>
            <person name="Lubec G."/>
        </authorList>
    </citation>
    <scope>NUCLEOTIDE SEQUENCE</scope>
    <source>
        <tissue evidence="1">Skin</tissue>
    </source>
</reference>
<gene>
    <name evidence="1" type="primary">ORF38865</name>
</gene>
<feature type="non-terminal residue" evidence="1">
    <location>
        <position position="1"/>
    </location>
</feature>
<protein>
    <submittedName>
        <fullName evidence="1">Uncharacterized protein</fullName>
    </submittedName>
</protein>
<name>A0A0B6YXK8_9EUPU</name>